<dbReference type="InterPro" id="IPR011701">
    <property type="entry name" value="MFS"/>
</dbReference>
<keyword evidence="5 7" id="KW-1133">Transmembrane helix</keyword>
<organism evidence="9 10">
    <name type="scientific">Paenibacillus plantiphilus</name>
    <dbReference type="NCBI Taxonomy" id="2905650"/>
    <lineage>
        <taxon>Bacteria</taxon>
        <taxon>Bacillati</taxon>
        <taxon>Bacillota</taxon>
        <taxon>Bacilli</taxon>
        <taxon>Bacillales</taxon>
        <taxon>Paenibacillaceae</taxon>
        <taxon>Paenibacillus</taxon>
    </lineage>
</organism>
<feature type="transmembrane region" description="Helical" evidence="7">
    <location>
        <begin position="207"/>
        <end position="230"/>
    </location>
</feature>
<dbReference type="RefSeq" id="WP_236340879.1">
    <property type="nucleotide sequence ID" value="NZ_CAKMMF010000009.1"/>
</dbReference>
<keyword evidence="6 7" id="KW-0472">Membrane</keyword>
<dbReference type="CDD" id="cd17324">
    <property type="entry name" value="MFS_NepI_like"/>
    <property type="match status" value="1"/>
</dbReference>
<evidence type="ECO:0000256" key="7">
    <source>
        <dbReference type="SAM" id="Phobius"/>
    </source>
</evidence>
<dbReference type="Proteomes" id="UP000838686">
    <property type="component" value="Unassembled WGS sequence"/>
</dbReference>
<feature type="transmembrane region" description="Helical" evidence="7">
    <location>
        <begin position="271"/>
        <end position="293"/>
    </location>
</feature>
<evidence type="ECO:0000313" key="10">
    <source>
        <dbReference type="Proteomes" id="UP000838686"/>
    </source>
</evidence>
<keyword evidence="4 7" id="KW-0812">Transmembrane</keyword>
<feature type="transmembrane region" description="Helical" evidence="7">
    <location>
        <begin position="49"/>
        <end position="69"/>
    </location>
</feature>
<keyword evidence="3" id="KW-1003">Cell membrane</keyword>
<comment type="subcellular location">
    <subcellularLocation>
        <location evidence="1">Cell membrane</location>
        <topology evidence="1">Multi-pass membrane protein</topology>
    </subcellularLocation>
</comment>
<dbReference type="SUPFAM" id="SSF103473">
    <property type="entry name" value="MFS general substrate transporter"/>
    <property type="match status" value="1"/>
</dbReference>
<feature type="transmembrane region" description="Helical" evidence="7">
    <location>
        <begin position="139"/>
        <end position="161"/>
    </location>
</feature>
<evidence type="ECO:0000256" key="2">
    <source>
        <dbReference type="ARBA" id="ARBA00022448"/>
    </source>
</evidence>
<dbReference type="Pfam" id="PF07690">
    <property type="entry name" value="MFS_1"/>
    <property type="match status" value="1"/>
</dbReference>
<evidence type="ECO:0000256" key="1">
    <source>
        <dbReference type="ARBA" id="ARBA00004651"/>
    </source>
</evidence>
<feature type="transmembrane region" description="Helical" evidence="7">
    <location>
        <begin position="299"/>
        <end position="321"/>
    </location>
</feature>
<feature type="domain" description="Major facilitator superfamily (MFS) profile" evidence="8">
    <location>
        <begin position="15"/>
        <end position="384"/>
    </location>
</feature>
<evidence type="ECO:0000256" key="5">
    <source>
        <dbReference type="ARBA" id="ARBA00022989"/>
    </source>
</evidence>
<feature type="transmembrane region" description="Helical" evidence="7">
    <location>
        <begin position="361"/>
        <end position="381"/>
    </location>
</feature>
<feature type="transmembrane region" description="Helical" evidence="7">
    <location>
        <begin position="81"/>
        <end position="100"/>
    </location>
</feature>
<protein>
    <submittedName>
        <fullName evidence="9">Purine efflux pump PbuE</fullName>
    </submittedName>
</protein>
<keyword evidence="10" id="KW-1185">Reference proteome</keyword>
<evidence type="ECO:0000256" key="3">
    <source>
        <dbReference type="ARBA" id="ARBA00022475"/>
    </source>
</evidence>
<feature type="transmembrane region" description="Helical" evidence="7">
    <location>
        <begin position="106"/>
        <end position="127"/>
    </location>
</feature>
<dbReference type="EMBL" id="CAKMMF010000009">
    <property type="protein sequence ID" value="CAH1203535.1"/>
    <property type="molecule type" value="Genomic_DNA"/>
</dbReference>
<accession>A0ABN8G991</accession>
<evidence type="ECO:0000259" key="8">
    <source>
        <dbReference type="PROSITE" id="PS50850"/>
    </source>
</evidence>
<evidence type="ECO:0000256" key="4">
    <source>
        <dbReference type="ARBA" id="ARBA00022692"/>
    </source>
</evidence>
<reference evidence="9" key="1">
    <citation type="submission" date="2022-01" db="EMBL/GenBank/DDBJ databases">
        <authorList>
            <person name="Criscuolo A."/>
        </authorList>
    </citation>
    <scope>NUCLEOTIDE SEQUENCE</scope>
    <source>
        <strain evidence="9">CIP111893</strain>
    </source>
</reference>
<keyword evidence="2" id="KW-0813">Transport</keyword>
<evidence type="ECO:0000256" key="6">
    <source>
        <dbReference type="ARBA" id="ARBA00023136"/>
    </source>
</evidence>
<name>A0ABN8G991_9BACL</name>
<sequence length="396" mass="42172">MTHTTRMKEKLPLLPLLSLSVAAFSTNLTELLPAGVMSQMGADLGESPARIGLMVSAYAIATSIAALPIITLTRSVPRKSLLQMVLFGFAIVNVVTAISSNFTLTIIARIFGGVLAGVMWPLMAGYAARLVTKENIGRAVAIALGGSTLSLALGLPLGSLLGSLLGWRASFGLLSLIALLLTVWIAWKMPSFPGERADERIPLAKVFVISGIPLIVMANFTTMLAHYMLYTYIEPLIETLHIYGGTSVALLIFGIGAVAGVLLTGKFVDRYLRLSALTSIVLTILVMLIISLFGTIPGVIHIALFLWGTAFGCSPVFQTAINKVADKARDVASSILTTMYNAGIFGGALLGGIILDEANILTLPWIVAILMGVSFVLIYSGHRTAFPRIRRDKQGL</sequence>
<comment type="caution">
    <text evidence="9">The sequence shown here is derived from an EMBL/GenBank/DDBJ whole genome shotgun (WGS) entry which is preliminary data.</text>
</comment>
<gene>
    <name evidence="9" type="primary">pbuE_2</name>
    <name evidence="9" type="ORF">PAECIP111893_01992</name>
</gene>
<dbReference type="PANTHER" id="PTHR43124">
    <property type="entry name" value="PURINE EFFLUX PUMP PBUE"/>
    <property type="match status" value="1"/>
</dbReference>
<dbReference type="InterPro" id="IPR050189">
    <property type="entry name" value="MFS_Efflux_Transporters"/>
</dbReference>
<evidence type="ECO:0000313" key="9">
    <source>
        <dbReference type="EMBL" id="CAH1203535.1"/>
    </source>
</evidence>
<feature type="transmembrane region" description="Helical" evidence="7">
    <location>
        <begin position="167"/>
        <end position="187"/>
    </location>
</feature>
<dbReference type="InterPro" id="IPR020846">
    <property type="entry name" value="MFS_dom"/>
</dbReference>
<proteinExistence type="predicted"/>
<dbReference type="PROSITE" id="PS50850">
    <property type="entry name" value="MFS"/>
    <property type="match status" value="1"/>
</dbReference>
<dbReference type="PANTHER" id="PTHR43124:SF3">
    <property type="entry name" value="CHLORAMPHENICOL EFFLUX PUMP RV0191"/>
    <property type="match status" value="1"/>
</dbReference>
<dbReference type="InterPro" id="IPR036259">
    <property type="entry name" value="MFS_trans_sf"/>
</dbReference>
<feature type="transmembrane region" description="Helical" evidence="7">
    <location>
        <begin position="242"/>
        <end position="264"/>
    </location>
</feature>
<feature type="transmembrane region" description="Helical" evidence="7">
    <location>
        <begin position="333"/>
        <end position="355"/>
    </location>
</feature>
<dbReference type="Gene3D" id="1.20.1250.20">
    <property type="entry name" value="MFS general substrate transporter like domains"/>
    <property type="match status" value="1"/>
</dbReference>